<dbReference type="PROSITE" id="PS51257">
    <property type="entry name" value="PROKAR_LIPOPROTEIN"/>
    <property type="match status" value="1"/>
</dbReference>
<name>A0ABW5VWA0_9MICO</name>
<dbReference type="Gene3D" id="2.60.40.420">
    <property type="entry name" value="Cupredoxins - blue copper proteins"/>
    <property type="match status" value="1"/>
</dbReference>
<feature type="signal peptide" evidence="1">
    <location>
        <begin position="1"/>
        <end position="28"/>
    </location>
</feature>
<sequence length="133" mass="13381">MTRAGRSARAWTGAAAVAVAVAGVSACAESGTPPPAEVRITTAGLDPVRLETATGGEVRFVNRSDRPQRVVSLGLDGDAPAVPEGAAPLDSGRLVAGATFAARLEVPGEYVVEAVLAGTGTRTVTTIEVEEPS</sequence>
<evidence type="ECO:0000313" key="2">
    <source>
        <dbReference type="EMBL" id="MFD2795797.1"/>
    </source>
</evidence>
<gene>
    <name evidence="2" type="ORF">ACFS27_19710</name>
</gene>
<protein>
    <recommendedName>
        <fullName evidence="4">Copper chaperone PCu(A)C</fullName>
    </recommendedName>
</protein>
<dbReference type="InterPro" id="IPR008972">
    <property type="entry name" value="Cupredoxin"/>
</dbReference>
<dbReference type="EMBL" id="JBHUOG010000002">
    <property type="protein sequence ID" value="MFD2795797.1"/>
    <property type="molecule type" value="Genomic_DNA"/>
</dbReference>
<proteinExistence type="predicted"/>
<keyword evidence="3" id="KW-1185">Reference proteome</keyword>
<keyword evidence="1" id="KW-0732">Signal</keyword>
<dbReference type="RefSeq" id="WP_377186255.1">
    <property type="nucleotide sequence ID" value="NZ_JBHUOG010000002.1"/>
</dbReference>
<feature type="chain" id="PRO_5046912958" description="Copper chaperone PCu(A)C" evidence="1">
    <location>
        <begin position="29"/>
        <end position="133"/>
    </location>
</feature>
<organism evidence="2 3">
    <name type="scientific">Promicromonospora vindobonensis</name>
    <dbReference type="NCBI Taxonomy" id="195748"/>
    <lineage>
        <taxon>Bacteria</taxon>
        <taxon>Bacillati</taxon>
        <taxon>Actinomycetota</taxon>
        <taxon>Actinomycetes</taxon>
        <taxon>Micrococcales</taxon>
        <taxon>Promicromonosporaceae</taxon>
        <taxon>Promicromonospora</taxon>
    </lineage>
</organism>
<evidence type="ECO:0000256" key="1">
    <source>
        <dbReference type="SAM" id="SignalP"/>
    </source>
</evidence>
<dbReference type="SUPFAM" id="SSF49503">
    <property type="entry name" value="Cupredoxins"/>
    <property type="match status" value="1"/>
</dbReference>
<evidence type="ECO:0008006" key="4">
    <source>
        <dbReference type="Google" id="ProtNLM"/>
    </source>
</evidence>
<comment type="caution">
    <text evidence="2">The sequence shown here is derived from an EMBL/GenBank/DDBJ whole genome shotgun (WGS) entry which is preliminary data.</text>
</comment>
<accession>A0ABW5VWA0</accession>
<evidence type="ECO:0000313" key="3">
    <source>
        <dbReference type="Proteomes" id="UP001597479"/>
    </source>
</evidence>
<dbReference type="Proteomes" id="UP001597479">
    <property type="component" value="Unassembled WGS sequence"/>
</dbReference>
<reference evidence="3" key="1">
    <citation type="journal article" date="2019" name="Int. J. Syst. Evol. Microbiol.">
        <title>The Global Catalogue of Microorganisms (GCM) 10K type strain sequencing project: providing services to taxonomists for standard genome sequencing and annotation.</title>
        <authorList>
            <consortium name="The Broad Institute Genomics Platform"/>
            <consortium name="The Broad Institute Genome Sequencing Center for Infectious Disease"/>
            <person name="Wu L."/>
            <person name="Ma J."/>
        </authorList>
    </citation>
    <scope>NUCLEOTIDE SEQUENCE [LARGE SCALE GENOMIC DNA]</scope>
    <source>
        <strain evidence="3">CCM 7044</strain>
    </source>
</reference>